<dbReference type="PANTHER" id="PTHR21588">
    <property type="entry name" value="COILED-COIL-HELIX-COILED-COIL-HELIX DOMAIN CONTAINING 6"/>
    <property type="match status" value="1"/>
</dbReference>
<dbReference type="PROSITE" id="PS51808">
    <property type="entry name" value="CHCH"/>
    <property type="match status" value="1"/>
</dbReference>
<protein>
    <submittedName>
        <fullName evidence="2">Uncharacterized protein</fullName>
    </submittedName>
</protein>
<dbReference type="GO" id="GO:0061617">
    <property type="term" value="C:MICOS complex"/>
    <property type="evidence" value="ECO:0007669"/>
    <property type="project" value="TreeGrafter"/>
</dbReference>
<dbReference type="EMBL" id="WUAV01000002">
    <property type="protein sequence ID" value="KAF1765227.1"/>
    <property type="molecule type" value="Genomic_DNA"/>
</dbReference>
<dbReference type="KEGG" id="crq:GCK72_005179"/>
<dbReference type="CTD" id="9821685"/>
<comment type="caution">
    <text evidence="2">The sequence shown here is derived from an EMBL/GenBank/DDBJ whole genome shotgun (WGS) entry which is preliminary data.</text>
</comment>
<feature type="coiled-coil region" evidence="1">
    <location>
        <begin position="69"/>
        <end position="99"/>
    </location>
</feature>
<evidence type="ECO:0000256" key="1">
    <source>
        <dbReference type="SAM" id="Coils"/>
    </source>
</evidence>
<dbReference type="GO" id="GO:0007007">
    <property type="term" value="P:inner mitochondrial membrane organization"/>
    <property type="evidence" value="ECO:0007669"/>
    <property type="project" value="TreeGrafter"/>
</dbReference>
<sequence length="186" mass="20967">MTSSGTSNAFRTLMCQSMGAAQSADQEARPEVVRIDRSEIPEEYKTVGVSSDVVKRVNATRVAGNDGESDRLRQELAREREEKARLREDMAKLSQLQQRKSAGVSAPQVALSGNDLEDRKKIFDETVERVQKQFFAYHRENVCQDNETEIVRCLQENPGRVLKCAPLTEAFEKCVGDFRQQVLKGN</sequence>
<accession>A0A6A5HDL0</accession>
<dbReference type="Proteomes" id="UP000483820">
    <property type="component" value="Chromosome II"/>
</dbReference>
<dbReference type="InterPro" id="IPR052632">
    <property type="entry name" value="MICOS_subunit_Mic19"/>
</dbReference>
<dbReference type="AlphaFoldDB" id="A0A6A5HDL0"/>
<keyword evidence="1" id="KW-0175">Coiled coil</keyword>
<organism evidence="2 3">
    <name type="scientific">Caenorhabditis remanei</name>
    <name type="common">Caenorhabditis vulgaris</name>
    <dbReference type="NCBI Taxonomy" id="31234"/>
    <lineage>
        <taxon>Eukaryota</taxon>
        <taxon>Metazoa</taxon>
        <taxon>Ecdysozoa</taxon>
        <taxon>Nematoda</taxon>
        <taxon>Chromadorea</taxon>
        <taxon>Rhabditida</taxon>
        <taxon>Rhabditina</taxon>
        <taxon>Rhabditomorpha</taxon>
        <taxon>Rhabditoidea</taxon>
        <taxon>Rhabditidae</taxon>
        <taxon>Peloderinae</taxon>
        <taxon>Caenorhabditis</taxon>
    </lineage>
</organism>
<evidence type="ECO:0000313" key="3">
    <source>
        <dbReference type="Proteomes" id="UP000483820"/>
    </source>
</evidence>
<evidence type="ECO:0000313" key="2">
    <source>
        <dbReference type="EMBL" id="KAF1765227.1"/>
    </source>
</evidence>
<dbReference type="PANTHER" id="PTHR21588:SF18">
    <property type="entry name" value="MICOS COMPLEX SUBUNIT MIC19"/>
    <property type="match status" value="1"/>
</dbReference>
<name>A0A6A5HDL0_CAERE</name>
<proteinExistence type="predicted"/>
<dbReference type="RefSeq" id="XP_003117185.2">
    <property type="nucleotide sequence ID" value="XM_003117137.2"/>
</dbReference>
<gene>
    <name evidence="2" type="ORF">GCK72_005179</name>
</gene>
<dbReference type="GeneID" id="9821685"/>
<reference evidence="2 3" key="1">
    <citation type="submission" date="2019-12" db="EMBL/GenBank/DDBJ databases">
        <title>Chromosome-level assembly of the Caenorhabditis remanei genome.</title>
        <authorList>
            <person name="Teterina A.A."/>
            <person name="Willis J.H."/>
            <person name="Phillips P.C."/>
        </authorList>
    </citation>
    <scope>NUCLEOTIDE SEQUENCE [LARGE SCALE GENOMIC DNA]</scope>
    <source>
        <strain evidence="2 3">PX506</strain>
        <tissue evidence="2">Whole organism</tissue>
    </source>
</reference>